<evidence type="ECO:0000256" key="1">
    <source>
        <dbReference type="SAM" id="Phobius"/>
    </source>
</evidence>
<keyword evidence="1" id="KW-0812">Transmembrane</keyword>
<name>A0A2W5NQP3_9SPHN</name>
<accession>A0A2W5NQP3</accession>
<protein>
    <submittedName>
        <fullName evidence="2">Uncharacterized protein</fullName>
    </submittedName>
</protein>
<dbReference type="AlphaFoldDB" id="A0A2W5NQP3"/>
<organism evidence="2 3">
    <name type="scientific">Novosphingobium pentaromativorans</name>
    <dbReference type="NCBI Taxonomy" id="205844"/>
    <lineage>
        <taxon>Bacteria</taxon>
        <taxon>Pseudomonadati</taxon>
        <taxon>Pseudomonadota</taxon>
        <taxon>Alphaproteobacteria</taxon>
        <taxon>Sphingomonadales</taxon>
        <taxon>Sphingomonadaceae</taxon>
        <taxon>Novosphingobium</taxon>
    </lineage>
</organism>
<evidence type="ECO:0000313" key="2">
    <source>
        <dbReference type="EMBL" id="PZQ55841.1"/>
    </source>
</evidence>
<comment type="caution">
    <text evidence="2">The sequence shown here is derived from an EMBL/GenBank/DDBJ whole genome shotgun (WGS) entry which is preliminary data.</text>
</comment>
<feature type="transmembrane region" description="Helical" evidence="1">
    <location>
        <begin position="52"/>
        <end position="71"/>
    </location>
</feature>
<reference evidence="2 3" key="1">
    <citation type="submission" date="2017-08" db="EMBL/GenBank/DDBJ databases">
        <title>Infants hospitalized years apart are colonized by the same room-sourced microbial strains.</title>
        <authorList>
            <person name="Brooks B."/>
            <person name="Olm M.R."/>
            <person name="Firek B.A."/>
            <person name="Baker R."/>
            <person name="Thomas B.C."/>
            <person name="Morowitz M.J."/>
            <person name="Banfield J.F."/>
        </authorList>
    </citation>
    <scope>NUCLEOTIDE SEQUENCE [LARGE SCALE GENOMIC DNA]</scope>
    <source>
        <strain evidence="2">S2_005_002_R2_33</strain>
    </source>
</reference>
<sequence>MKVVDQGIMRFENRAEGFVGRISGLDRGVSSSLVYAGHEGAFGEHGHDARGLMLAVALCACCWLGLGYFLLT</sequence>
<evidence type="ECO:0000313" key="3">
    <source>
        <dbReference type="Proteomes" id="UP000249082"/>
    </source>
</evidence>
<keyword evidence="1" id="KW-0472">Membrane</keyword>
<keyword evidence="1" id="KW-1133">Transmembrane helix</keyword>
<proteinExistence type="predicted"/>
<dbReference type="Proteomes" id="UP000249082">
    <property type="component" value="Unassembled WGS sequence"/>
</dbReference>
<gene>
    <name evidence="2" type="ORF">DI555_07445</name>
</gene>
<dbReference type="EMBL" id="QFPX01000005">
    <property type="protein sequence ID" value="PZQ55841.1"/>
    <property type="molecule type" value="Genomic_DNA"/>
</dbReference>